<dbReference type="Gene3D" id="1.10.287.70">
    <property type="match status" value="1"/>
</dbReference>
<organism evidence="15 16">
    <name type="scientific">Meloidogyne enterolobii</name>
    <name type="common">Root-knot nematode worm</name>
    <name type="synonym">Meloidogyne mayaguensis</name>
    <dbReference type="NCBI Taxonomy" id="390850"/>
    <lineage>
        <taxon>Eukaryota</taxon>
        <taxon>Metazoa</taxon>
        <taxon>Ecdysozoa</taxon>
        <taxon>Nematoda</taxon>
        <taxon>Chromadorea</taxon>
        <taxon>Rhabditida</taxon>
        <taxon>Tylenchina</taxon>
        <taxon>Tylenchomorpha</taxon>
        <taxon>Tylenchoidea</taxon>
        <taxon>Meloidogynidae</taxon>
        <taxon>Meloidogyninae</taxon>
        <taxon>Meloidogyne</taxon>
    </lineage>
</organism>
<feature type="transmembrane region" description="Helical" evidence="13">
    <location>
        <begin position="72"/>
        <end position="95"/>
    </location>
</feature>
<dbReference type="PANTHER" id="PTHR11003:SF296">
    <property type="entry name" value="POTASSIUM CHANNEL DOMAIN-CONTAINING PROTEIN"/>
    <property type="match status" value="1"/>
</dbReference>
<feature type="domain" description="Potassium channel" evidence="14">
    <location>
        <begin position="184"/>
        <end position="241"/>
    </location>
</feature>
<dbReference type="InterPro" id="IPR003280">
    <property type="entry name" value="2pore_dom_K_chnl"/>
</dbReference>
<dbReference type="OrthoDB" id="297496at2759"/>
<evidence type="ECO:0000259" key="14">
    <source>
        <dbReference type="Pfam" id="PF07885"/>
    </source>
</evidence>
<feature type="transmembrane region" description="Helical" evidence="13">
    <location>
        <begin position="381"/>
        <end position="409"/>
    </location>
</feature>
<evidence type="ECO:0000256" key="6">
    <source>
        <dbReference type="ARBA" id="ARBA00022826"/>
    </source>
</evidence>
<dbReference type="PANTHER" id="PTHR11003">
    <property type="entry name" value="POTASSIUM CHANNEL, SUBFAMILY K"/>
    <property type="match status" value="1"/>
</dbReference>
<evidence type="ECO:0000313" key="16">
    <source>
        <dbReference type="Proteomes" id="UP000580250"/>
    </source>
</evidence>
<dbReference type="InterPro" id="IPR003092">
    <property type="entry name" value="2pore_dom_K_chnl_TASK"/>
</dbReference>
<evidence type="ECO:0000256" key="3">
    <source>
        <dbReference type="ARBA" id="ARBA00022448"/>
    </source>
</evidence>
<comment type="subcellular location">
    <subcellularLocation>
        <location evidence="1">Membrane</location>
        <topology evidence="1">Multi-pass membrane protein</topology>
    </subcellularLocation>
</comment>
<evidence type="ECO:0000256" key="4">
    <source>
        <dbReference type="ARBA" id="ARBA00022538"/>
    </source>
</evidence>
<keyword evidence="7" id="KW-0630">Potassium</keyword>
<evidence type="ECO:0000256" key="8">
    <source>
        <dbReference type="ARBA" id="ARBA00022989"/>
    </source>
</evidence>
<keyword evidence="9" id="KW-0406">Ion transport</keyword>
<proteinExistence type="inferred from homology"/>
<dbReference type="Pfam" id="PF07885">
    <property type="entry name" value="Ion_trans_2"/>
    <property type="match status" value="1"/>
</dbReference>
<evidence type="ECO:0000256" key="11">
    <source>
        <dbReference type="ARBA" id="ARBA00023303"/>
    </source>
</evidence>
<protein>
    <recommendedName>
        <fullName evidence="14">Potassium channel domain-containing protein</fullName>
    </recommendedName>
</protein>
<evidence type="ECO:0000256" key="10">
    <source>
        <dbReference type="ARBA" id="ARBA00023136"/>
    </source>
</evidence>
<keyword evidence="10 13" id="KW-0472">Membrane</keyword>
<dbReference type="InterPro" id="IPR013099">
    <property type="entry name" value="K_chnl_dom"/>
</dbReference>
<comment type="similarity">
    <text evidence="2">Belongs to the two pore domain potassium channel (TC 1.A.1.8) family.</text>
</comment>
<sequence length="466" mass="53348">MEGDCNNNTTINNESNKYEIRKNKGISDNTSINGRHSFCGGNEGRIEKVKNPLVENSKEKDESDRMKQLCKIALPHICLYVILCLYLLVGAWAFARIEHRAERLEQSKRLLQISNIYEQITSSINEECSSSFIQNPENSQKQFNSKLLREGIYSSLSRLSQFFEGPQFRLSASEEPVLDKILPPRWDPMSSTLYALSILTTTGYASATPMTPFGQWLSIGYGLLGIPLTVLAAVDIGRFLSDVVLAIYDRILRTFRRLRKLCCRIRRRRTGPVTLQNIETNLAFNTSQPSLANRRRHKQLVVNALPNKNKQKSKNNESQKNEETKRRLPLSVNAAILLLFCMLGGWVYMTADGSGHNFIEGFFVTFNLVANLTMSEMPTHISYLMTLIYIFVFVFFGLAVLSMCADLAASELKWMFLKIHYFGRKINWAKRRANKRKQQQMEARKKIFSKNFSLILDGSKRITSFN</sequence>
<keyword evidence="8 13" id="KW-1133">Transmembrane helix</keyword>
<keyword evidence="11" id="KW-0407">Ion channel</keyword>
<keyword evidence="6" id="KW-0631">Potassium channel</keyword>
<accession>A0A6V7U1N2</accession>
<dbReference type="GO" id="GO:0022841">
    <property type="term" value="F:potassium ion leak channel activity"/>
    <property type="evidence" value="ECO:0007669"/>
    <property type="project" value="TreeGrafter"/>
</dbReference>
<evidence type="ECO:0000313" key="15">
    <source>
        <dbReference type="EMBL" id="CAD2140550.1"/>
    </source>
</evidence>
<dbReference type="Proteomes" id="UP000580250">
    <property type="component" value="Unassembled WGS sequence"/>
</dbReference>
<feature type="transmembrane region" description="Helical" evidence="13">
    <location>
        <begin position="330"/>
        <end position="349"/>
    </location>
</feature>
<evidence type="ECO:0000256" key="2">
    <source>
        <dbReference type="ARBA" id="ARBA00006666"/>
    </source>
</evidence>
<comment type="caution">
    <text evidence="15">The sequence shown here is derived from an EMBL/GenBank/DDBJ whole genome shotgun (WGS) entry which is preliminary data.</text>
</comment>
<gene>
    <name evidence="15" type="ORF">MENT_LOCUS6546</name>
</gene>
<evidence type="ECO:0000256" key="13">
    <source>
        <dbReference type="SAM" id="Phobius"/>
    </source>
</evidence>
<reference evidence="15 16" key="1">
    <citation type="submission" date="2020-08" db="EMBL/GenBank/DDBJ databases">
        <authorList>
            <person name="Koutsovoulos G."/>
            <person name="Danchin GJ E."/>
        </authorList>
    </citation>
    <scope>NUCLEOTIDE SEQUENCE [LARGE SCALE GENOMIC DNA]</scope>
</reference>
<dbReference type="EMBL" id="CAJEWN010000025">
    <property type="protein sequence ID" value="CAD2140550.1"/>
    <property type="molecule type" value="Genomic_DNA"/>
</dbReference>
<dbReference type="GO" id="GO:0030322">
    <property type="term" value="P:stabilization of membrane potential"/>
    <property type="evidence" value="ECO:0007669"/>
    <property type="project" value="TreeGrafter"/>
</dbReference>
<dbReference type="GO" id="GO:0015271">
    <property type="term" value="F:outward rectifier potassium channel activity"/>
    <property type="evidence" value="ECO:0007669"/>
    <property type="project" value="TreeGrafter"/>
</dbReference>
<name>A0A6V7U1N2_MELEN</name>
<evidence type="ECO:0000256" key="12">
    <source>
        <dbReference type="SAM" id="MobiDB-lite"/>
    </source>
</evidence>
<dbReference type="GO" id="GO:0005886">
    <property type="term" value="C:plasma membrane"/>
    <property type="evidence" value="ECO:0007669"/>
    <property type="project" value="TreeGrafter"/>
</dbReference>
<keyword evidence="4" id="KW-0633">Potassium transport</keyword>
<dbReference type="SUPFAM" id="SSF81324">
    <property type="entry name" value="Voltage-gated potassium channels"/>
    <property type="match status" value="1"/>
</dbReference>
<dbReference type="AlphaFoldDB" id="A0A6V7U1N2"/>
<dbReference type="PRINTS" id="PR01095">
    <property type="entry name" value="TASKCHANNEL"/>
</dbReference>
<keyword evidence="5 13" id="KW-0812">Transmembrane</keyword>
<feature type="transmembrane region" description="Helical" evidence="13">
    <location>
        <begin position="219"/>
        <end position="248"/>
    </location>
</feature>
<evidence type="ECO:0000256" key="9">
    <source>
        <dbReference type="ARBA" id="ARBA00023065"/>
    </source>
</evidence>
<evidence type="ECO:0000256" key="5">
    <source>
        <dbReference type="ARBA" id="ARBA00022692"/>
    </source>
</evidence>
<evidence type="ECO:0000256" key="1">
    <source>
        <dbReference type="ARBA" id="ARBA00004141"/>
    </source>
</evidence>
<feature type="compositionally biased region" description="Basic and acidic residues" evidence="12">
    <location>
        <begin position="314"/>
        <end position="326"/>
    </location>
</feature>
<keyword evidence="3" id="KW-0813">Transport</keyword>
<feature type="region of interest" description="Disordered" evidence="12">
    <location>
        <begin position="305"/>
        <end position="326"/>
    </location>
</feature>
<evidence type="ECO:0000256" key="7">
    <source>
        <dbReference type="ARBA" id="ARBA00022958"/>
    </source>
</evidence>